<proteinExistence type="predicted"/>
<dbReference type="Gene3D" id="3.40.462.20">
    <property type="match status" value="1"/>
</dbReference>
<comment type="caution">
    <text evidence="2">The sequence shown here is derived from an EMBL/GenBank/DDBJ whole genome shotgun (WGS) entry which is preliminary data.</text>
</comment>
<organism evidence="2 3">
    <name type="scientific">Rugosimonospora acidiphila</name>
    <dbReference type="NCBI Taxonomy" id="556531"/>
    <lineage>
        <taxon>Bacteria</taxon>
        <taxon>Bacillati</taxon>
        <taxon>Actinomycetota</taxon>
        <taxon>Actinomycetes</taxon>
        <taxon>Micromonosporales</taxon>
        <taxon>Micromonosporaceae</taxon>
        <taxon>Rugosimonospora</taxon>
    </lineage>
</organism>
<name>A0ABP9RJ81_9ACTN</name>
<feature type="region of interest" description="Disordered" evidence="1">
    <location>
        <begin position="1"/>
        <end position="22"/>
    </location>
</feature>
<dbReference type="Proteomes" id="UP001501570">
    <property type="component" value="Unassembled WGS sequence"/>
</dbReference>
<dbReference type="RefSeq" id="WP_345625963.1">
    <property type="nucleotide sequence ID" value="NZ_BAABJQ010000002.1"/>
</dbReference>
<dbReference type="Gene3D" id="3.30.465.10">
    <property type="match status" value="1"/>
</dbReference>
<dbReference type="EMBL" id="BAABJQ010000002">
    <property type="protein sequence ID" value="GAA5178773.1"/>
    <property type="molecule type" value="Genomic_DNA"/>
</dbReference>
<feature type="region of interest" description="Disordered" evidence="1">
    <location>
        <begin position="81"/>
        <end position="102"/>
    </location>
</feature>
<sequence length="102" mass="11291">MKARYPPYRSSTLHALGVGGPDQAGAITSYAEELIRRLRPRSTGKQNVQYLTAADANPEGVRRAYDSGTLRRLVTVKRTYDADNMSPSSLIRGSRPNRRRAG</sequence>
<evidence type="ECO:0000313" key="3">
    <source>
        <dbReference type="Proteomes" id="UP001501570"/>
    </source>
</evidence>
<evidence type="ECO:0000256" key="1">
    <source>
        <dbReference type="SAM" id="MobiDB-lite"/>
    </source>
</evidence>
<gene>
    <name evidence="2" type="ORF">GCM10023322_06740</name>
</gene>
<reference evidence="3" key="1">
    <citation type="journal article" date="2019" name="Int. J. Syst. Evol. Microbiol.">
        <title>The Global Catalogue of Microorganisms (GCM) 10K type strain sequencing project: providing services to taxonomists for standard genome sequencing and annotation.</title>
        <authorList>
            <consortium name="The Broad Institute Genomics Platform"/>
            <consortium name="The Broad Institute Genome Sequencing Center for Infectious Disease"/>
            <person name="Wu L."/>
            <person name="Ma J."/>
        </authorList>
    </citation>
    <scope>NUCLEOTIDE SEQUENCE [LARGE SCALE GENOMIC DNA]</scope>
    <source>
        <strain evidence="3">JCM 18304</strain>
    </source>
</reference>
<keyword evidence="3" id="KW-1185">Reference proteome</keyword>
<accession>A0ABP9RJ81</accession>
<evidence type="ECO:0000313" key="2">
    <source>
        <dbReference type="EMBL" id="GAA5178773.1"/>
    </source>
</evidence>
<evidence type="ECO:0008006" key="4">
    <source>
        <dbReference type="Google" id="ProtNLM"/>
    </source>
</evidence>
<protein>
    <recommendedName>
        <fullName evidence="4">Berberine and berberine like</fullName>
    </recommendedName>
</protein>
<dbReference type="InterPro" id="IPR016169">
    <property type="entry name" value="FAD-bd_PCMH_sub2"/>
</dbReference>